<organism evidence="13 14">
    <name type="scientific">Calicophoron daubneyi</name>
    <name type="common">Rumen fluke</name>
    <name type="synonym">Paramphistomum daubneyi</name>
    <dbReference type="NCBI Taxonomy" id="300641"/>
    <lineage>
        <taxon>Eukaryota</taxon>
        <taxon>Metazoa</taxon>
        <taxon>Spiralia</taxon>
        <taxon>Lophotrochozoa</taxon>
        <taxon>Platyhelminthes</taxon>
        <taxon>Trematoda</taxon>
        <taxon>Digenea</taxon>
        <taxon>Plagiorchiida</taxon>
        <taxon>Pronocephalata</taxon>
        <taxon>Paramphistomoidea</taxon>
        <taxon>Paramphistomidae</taxon>
        <taxon>Calicophoron</taxon>
    </lineage>
</organism>
<evidence type="ECO:0000256" key="9">
    <source>
        <dbReference type="PROSITE-ProRule" id="PRU00108"/>
    </source>
</evidence>
<dbReference type="FunFam" id="1.10.10.60:FF:000053">
    <property type="entry name" value="H6 family homeobox 2"/>
    <property type="match status" value="1"/>
</dbReference>
<feature type="compositionally biased region" description="Polar residues" evidence="11">
    <location>
        <begin position="774"/>
        <end position="786"/>
    </location>
</feature>
<dbReference type="PROSITE" id="PS00027">
    <property type="entry name" value="HOMEOBOX_1"/>
    <property type="match status" value="1"/>
</dbReference>
<comment type="subcellular location">
    <subcellularLocation>
        <location evidence="1 9 10">Nucleus</location>
    </subcellularLocation>
</comment>
<evidence type="ECO:0000256" key="10">
    <source>
        <dbReference type="RuleBase" id="RU000682"/>
    </source>
</evidence>
<comment type="caution">
    <text evidence="13">The sequence shown here is derived from an EMBL/GenBank/DDBJ whole genome shotgun (WGS) entry which is preliminary data.</text>
</comment>
<feature type="region of interest" description="Disordered" evidence="11">
    <location>
        <begin position="1"/>
        <end position="29"/>
    </location>
</feature>
<keyword evidence="3" id="KW-0805">Transcription regulation</keyword>
<keyword evidence="7 9" id="KW-0539">Nucleus</keyword>
<dbReference type="PANTHER" id="PTHR46110:SF3">
    <property type="entry name" value="HOMEOBOX PROTEIN HMX"/>
    <property type="match status" value="1"/>
</dbReference>
<feature type="compositionally biased region" description="Polar residues" evidence="11">
    <location>
        <begin position="9"/>
        <end position="29"/>
    </location>
</feature>
<keyword evidence="6" id="KW-0804">Transcription</keyword>
<dbReference type="InterPro" id="IPR017970">
    <property type="entry name" value="Homeobox_CS"/>
</dbReference>
<protein>
    <recommendedName>
        <fullName evidence="12">Homeobox domain-containing protein</fullName>
    </recommendedName>
</protein>
<evidence type="ECO:0000313" key="13">
    <source>
        <dbReference type="EMBL" id="CAL5135901.1"/>
    </source>
</evidence>
<dbReference type="InterPro" id="IPR020479">
    <property type="entry name" value="HD_metazoa"/>
</dbReference>
<feature type="domain" description="Homeobox" evidence="12">
    <location>
        <begin position="449"/>
        <end position="509"/>
    </location>
</feature>
<evidence type="ECO:0000256" key="7">
    <source>
        <dbReference type="ARBA" id="ARBA00023242"/>
    </source>
</evidence>
<dbReference type="CDD" id="cd00086">
    <property type="entry name" value="homeodomain"/>
    <property type="match status" value="1"/>
</dbReference>
<sequence length="796" mass="87950">MKRAALDMSSRTENASPNTLTNHNNTQVSTPSVYNFSTAEIPSEKVEPNLASKTYVMKTWGVNKRSSSPWSGLLKDPLYKSTQENTANLPLPAAIQSGFSITSLLRSGNSQLHERKNSPNISCQSQRIVNELVHLKHSSNNRTRMNSRSGSVPLDEIATCANKQTERAGKELHQEYRSLDKSPESFVDNPTGNWTDPAMADFLQETPAVWNTAVDECVQSRPLLTNLSLPDQPEQPFNRQLQEILKALIKKAKPPMAPEIPKFTSSPSLSQSTTHGQQRVSDSDQLKYLARCLLGNSGLFAQTENNLLQRLPNSGFAQVTPAPFTFYPGNSAQTNFYRRGSQDHADSFSCVSVNGLENTSSQNHRNAKPNTKILQGSSAGDGDAEEMSTDELVCTDTDTGSVFDPLHMWNQEDDREKPLEFGTAMTSEHQSGSGKSEHSLNSASSTLFRRKKKTRTVFSRNQVYQLESTFNMKRYLSSAERVRLAKALQLTETQVKIWFQNRRNKWKRQTTTDYDSCAIPGDSNLSSRPGSFPSLTYPPSNEPQHLRSVLNFAQPFTSHNPVSPAAGETRGKSSHLWMPRLGEVPFPIQNDLAIRMAASSQQTWPPAPRNQGSLIDEATCRDLRTHQLTGKSARPEKSAAEEKLDRIVYGQSVADKLLISNPSYVRGSSLPNKTILGTQTQTPIDQNLLMNSQNSDLPRSYIEEVLGPLLFNFHPTRQVGPGQPSAFLNALNVTAAAVMTKLTGILQDNQTQKNSESSDLSLVNRAACSARISEIQSPPGKSSTPESPKGLTDLKK</sequence>
<evidence type="ECO:0000256" key="4">
    <source>
        <dbReference type="ARBA" id="ARBA00023125"/>
    </source>
</evidence>
<dbReference type="Proteomes" id="UP001497525">
    <property type="component" value="Unassembled WGS sequence"/>
</dbReference>
<evidence type="ECO:0000256" key="3">
    <source>
        <dbReference type="ARBA" id="ARBA00023015"/>
    </source>
</evidence>
<evidence type="ECO:0000256" key="1">
    <source>
        <dbReference type="ARBA" id="ARBA00004123"/>
    </source>
</evidence>
<feature type="region of interest" description="Disordered" evidence="11">
    <location>
        <begin position="424"/>
        <end position="446"/>
    </location>
</feature>
<feature type="compositionally biased region" description="Polar residues" evidence="11">
    <location>
        <begin position="359"/>
        <end position="378"/>
    </location>
</feature>
<keyword evidence="5 9" id="KW-0371">Homeobox</keyword>
<evidence type="ECO:0000313" key="14">
    <source>
        <dbReference type="Proteomes" id="UP001497525"/>
    </source>
</evidence>
<evidence type="ECO:0000256" key="11">
    <source>
        <dbReference type="SAM" id="MobiDB-lite"/>
    </source>
</evidence>
<dbReference type="PRINTS" id="PR00024">
    <property type="entry name" value="HOMEOBOX"/>
</dbReference>
<proteinExistence type="inferred from homology"/>
<dbReference type="InterPro" id="IPR051300">
    <property type="entry name" value="HMX_Homeobox_TF"/>
</dbReference>
<feature type="region of interest" description="Disordered" evidence="11">
    <location>
        <begin position="359"/>
        <end position="388"/>
    </location>
</feature>
<feature type="DNA-binding region" description="Homeobox" evidence="9">
    <location>
        <begin position="451"/>
        <end position="510"/>
    </location>
</feature>
<dbReference type="EMBL" id="CAXLJL010000268">
    <property type="protein sequence ID" value="CAL5135901.1"/>
    <property type="molecule type" value="Genomic_DNA"/>
</dbReference>
<dbReference type="PANTHER" id="PTHR46110">
    <property type="entry name" value="HOMEOBOX PROTEIN HMX"/>
    <property type="match status" value="1"/>
</dbReference>
<feature type="compositionally biased region" description="Polar residues" evidence="11">
    <location>
        <begin position="263"/>
        <end position="280"/>
    </location>
</feature>
<dbReference type="InterPro" id="IPR001356">
    <property type="entry name" value="HD"/>
</dbReference>
<dbReference type="Gene3D" id="1.10.10.60">
    <property type="entry name" value="Homeodomain-like"/>
    <property type="match status" value="1"/>
</dbReference>
<dbReference type="GO" id="GO:0000981">
    <property type="term" value="F:DNA-binding transcription factor activity, RNA polymerase II-specific"/>
    <property type="evidence" value="ECO:0007669"/>
    <property type="project" value="InterPro"/>
</dbReference>
<reference evidence="13" key="1">
    <citation type="submission" date="2024-06" db="EMBL/GenBank/DDBJ databases">
        <authorList>
            <person name="Liu X."/>
            <person name="Lenzi L."/>
            <person name="Haldenby T S."/>
            <person name="Uol C."/>
        </authorList>
    </citation>
    <scope>NUCLEOTIDE SEQUENCE</scope>
</reference>
<comment type="similarity">
    <text evidence="8">Belongs to the HMX homeobox family.</text>
</comment>
<dbReference type="InterPro" id="IPR009057">
    <property type="entry name" value="Homeodomain-like_sf"/>
</dbReference>
<evidence type="ECO:0000256" key="2">
    <source>
        <dbReference type="ARBA" id="ARBA00022473"/>
    </source>
</evidence>
<dbReference type="GO" id="GO:0005634">
    <property type="term" value="C:nucleus"/>
    <property type="evidence" value="ECO:0007669"/>
    <property type="project" value="UniProtKB-SubCell"/>
</dbReference>
<feature type="region of interest" description="Disordered" evidence="11">
    <location>
        <begin position="256"/>
        <end position="281"/>
    </location>
</feature>
<dbReference type="SUPFAM" id="SSF46689">
    <property type="entry name" value="Homeodomain-like"/>
    <property type="match status" value="1"/>
</dbReference>
<evidence type="ECO:0000256" key="8">
    <source>
        <dbReference type="ARBA" id="ARBA00038165"/>
    </source>
</evidence>
<evidence type="ECO:0000259" key="12">
    <source>
        <dbReference type="PROSITE" id="PS50071"/>
    </source>
</evidence>
<dbReference type="PROSITE" id="PS50071">
    <property type="entry name" value="HOMEOBOX_2"/>
    <property type="match status" value="1"/>
</dbReference>
<dbReference type="SMART" id="SM00389">
    <property type="entry name" value="HOX"/>
    <property type="match status" value="1"/>
</dbReference>
<keyword evidence="4 9" id="KW-0238">DNA-binding</keyword>
<dbReference type="AlphaFoldDB" id="A0AAV2THV1"/>
<keyword evidence="2" id="KW-0217">Developmental protein</keyword>
<evidence type="ECO:0000256" key="6">
    <source>
        <dbReference type="ARBA" id="ARBA00023163"/>
    </source>
</evidence>
<gene>
    <name evidence="13" type="ORF">CDAUBV1_LOCUS10007</name>
</gene>
<evidence type="ECO:0000256" key="5">
    <source>
        <dbReference type="ARBA" id="ARBA00023155"/>
    </source>
</evidence>
<name>A0AAV2THV1_CALDB</name>
<dbReference type="GO" id="GO:0000977">
    <property type="term" value="F:RNA polymerase II transcription regulatory region sequence-specific DNA binding"/>
    <property type="evidence" value="ECO:0007669"/>
    <property type="project" value="TreeGrafter"/>
</dbReference>
<accession>A0AAV2THV1</accession>
<dbReference type="Pfam" id="PF00046">
    <property type="entry name" value="Homeodomain"/>
    <property type="match status" value="1"/>
</dbReference>
<feature type="region of interest" description="Disordered" evidence="11">
    <location>
        <begin position="771"/>
        <end position="796"/>
    </location>
</feature>